<gene>
    <name evidence="1" type="ORF">MATL_G00067790</name>
</gene>
<evidence type="ECO:0000313" key="2">
    <source>
        <dbReference type="Proteomes" id="UP001046870"/>
    </source>
</evidence>
<organism evidence="1 2">
    <name type="scientific">Megalops atlanticus</name>
    <name type="common">Tarpon</name>
    <name type="synonym">Clupea gigantea</name>
    <dbReference type="NCBI Taxonomy" id="7932"/>
    <lineage>
        <taxon>Eukaryota</taxon>
        <taxon>Metazoa</taxon>
        <taxon>Chordata</taxon>
        <taxon>Craniata</taxon>
        <taxon>Vertebrata</taxon>
        <taxon>Euteleostomi</taxon>
        <taxon>Actinopterygii</taxon>
        <taxon>Neopterygii</taxon>
        <taxon>Teleostei</taxon>
        <taxon>Elopiformes</taxon>
        <taxon>Megalopidae</taxon>
        <taxon>Megalops</taxon>
    </lineage>
</organism>
<sequence>MDLEGKGAFPFLPSPSAHDVIGCKKAGEGIYLQELEERRGIVQAVSGVELRRDDGDAGYPHPNSWRQTVS</sequence>
<comment type="caution">
    <text evidence="1">The sequence shown here is derived from an EMBL/GenBank/DDBJ whole genome shotgun (WGS) entry which is preliminary data.</text>
</comment>
<dbReference type="EMBL" id="JAFDVH010000004">
    <property type="protein sequence ID" value="KAG7481512.1"/>
    <property type="molecule type" value="Genomic_DNA"/>
</dbReference>
<keyword evidence="2" id="KW-1185">Reference proteome</keyword>
<dbReference type="Proteomes" id="UP001046870">
    <property type="component" value="Chromosome 4"/>
</dbReference>
<accession>A0A9D3TGE6</accession>
<dbReference type="AlphaFoldDB" id="A0A9D3TGE6"/>
<proteinExistence type="predicted"/>
<name>A0A9D3TGE6_MEGAT</name>
<reference evidence="1" key="1">
    <citation type="submission" date="2021-01" db="EMBL/GenBank/DDBJ databases">
        <authorList>
            <person name="Zahm M."/>
            <person name="Roques C."/>
            <person name="Cabau C."/>
            <person name="Klopp C."/>
            <person name="Donnadieu C."/>
            <person name="Jouanno E."/>
            <person name="Lampietro C."/>
            <person name="Louis A."/>
            <person name="Herpin A."/>
            <person name="Echchiki A."/>
            <person name="Berthelot C."/>
            <person name="Parey E."/>
            <person name="Roest-Crollius H."/>
            <person name="Braasch I."/>
            <person name="Postlethwait J."/>
            <person name="Bobe J."/>
            <person name="Montfort J."/>
            <person name="Bouchez O."/>
            <person name="Begum T."/>
            <person name="Mejri S."/>
            <person name="Adams A."/>
            <person name="Chen W.-J."/>
            <person name="Guiguen Y."/>
        </authorList>
    </citation>
    <scope>NUCLEOTIDE SEQUENCE</scope>
    <source>
        <strain evidence="1">YG-15Mar2019-1</strain>
        <tissue evidence="1">Brain</tissue>
    </source>
</reference>
<protein>
    <submittedName>
        <fullName evidence="1">Uncharacterized protein</fullName>
    </submittedName>
</protein>
<evidence type="ECO:0000313" key="1">
    <source>
        <dbReference type="EMBL" id="KAG7481512.1"/>
    </source>
</evidence>